<keyword evidence="2" id="KW-0255">Endonuclease</keyword>
<accession>A0ABS6XWJ9</accession>
<keyword evidence="3" id="KW-1185">Reference proteome</keyword>
<evidence type="ECO:0000313" key="3">
    <source>
        <dbReference type="Proteomes" id="UP000812031"/>
    </source>
</evidence>
<comment type="caution">
    <text evidence="2">The sequence shown here is derived from an EMBL/GenBank/DDBJ whole genome shotgun (WGS) entry which is preliminary data.</text>
</comment>
<dbReference type="EMBL" id="JAHWYN010000008">
    <property type="protein sequence ID" value="MBW4361056.1"/>
    <property type="molecule type" value="Genomic_DNA"/>
</dbReference>
<evidence type="ECO:0000259" key="1">
    <source>
        <dbReference type="Pfam" id="PF01420"/>
    </source>
</evidence>
<dbReference type="GO" id="GO:0004519">
    <property type="term" value="F:endonuclease activity"/>
    <property type="evidence" value="ECO:0007669"/>
    <property type="project" value="UniProtKB-KW"/>
</dbReference>
<feature type="domain" description="Type I restriction modification DNA specificity" evidence="1">
    <location>
        <begin position="220"/>
        <end position="383"/>
    </location>
</feature>
<dbReference type="CDD" id="cd17250">
    <property type="entry name" value="RMtype1_S_Eco4255II_TRD2-CR2_like"/>
    <property type="match status" value="1"/>
</dbReference>
<dbReference type="InterPro" id="IPR000055">
    <property type="entry name" value="Restrct_endonuc_typeI_TRD"/>
</dbReference>
<dbReference type="EC" id="3.1.21.-" evidence="2"/>
<protein>
    <submittedName>
        <fullName evidence="2">Restriction endonuclease subunit S</fullName>
        <ecNumber evidence="2">3.1.21.-</ecNumber>
    </submittedName>
</protein>
<dbReference type="GO" id="GO:0016787">
    <property type="term" value="F:hydrolase activity"/>
    <property type="evidence" value="ECO:0007669"/>
    <property type="project" value="UniProtKB-KW"/>
</dbReference>
<keyword evidence="2" id="KW-0540">Nuclease</keyword>
<proteinExistence type="predicted"/>
<sequence length="419" mass="47621">MTHNNKLPKDWKWVSLSKVAKFHQGYGFPKDLQGNKVGEYPFYKVGDISKNVKAGNRLLELCDNFIDENILLKLKAKPYPINTIVFAKIGEGLKLNRRAIVKKPSIVDNNAMGLKAIDNLCEDLFLYHFFNTVKLEDYSKATTVPSVRKSEIEEIQFPLPPLETQQAIVSKIEELFSELDKGIEDLKTAQLQLKTYRQSVLKYAFEGKLTNEKVKDGVLPKGWEKVTIGDVCYNVEYGSGTKSKKEGKVPVLRMGNIQNGIFDWNDLVYSDDDLEIKKYLLKKNDVLFNRTNSAELVGKTAIYKGERPAIFAGYLIRINRIEELIDAAFITYYLNSKEAKKYGNSVRSFGVNQSNINGTKLKTYPLLLPPLKEQNRIVQEIESRLSVADKMEESITQSLLQAEALRQSILKKAFSGELI</sequence>
<dbReference type="PANTHER" id="PTHR43140">
    <property type="entry name" value="TYPE-1 RESTRICTION ENZYME ECOKI SPECIFICITY PROTEIN"/>
    <property type="match status" value="1"/>
</dbReference>
<dbReference type="CDD" id="cd17524">
    <property type="entry name" value="RMtype1_S_EcoUTORF5051P-TRD2-CR2_like"/>
    <property type="match status" value="1"/>
</dbReference>
<organism evidence="2 3">
    <name type="scientific">Flavobacterium taihuense</name>
    <dbReference type="NCBI Taxonomy" id="2857508"/>
    <lineage>
        <taxon>Bacteria</taxon>
        <taxon>Pseudomonadati</taxon>
        <taxon>Bacteroidota</taxon>
        <taxon>Flavobacteriia</taxon>
        <taxon>Flavobacteriales</taxon>
        <taxon>Flavobacteriaceae</taxon>
        <taxon>Flavobacterium</taxon>
    </lineage>
</organism>
<dbReference type="RefSeq" id="WP_219317534.1">
    <property type="nucleotide sequence ID" value="NZ_JAHWYN010000008.1"/>
</dbReference>
<dbReference type="Pfam" id="PF01420">
    <property type="entry name" value="Methylase_S"/>
    <property type="match status" value="2"/>
</dbReference>
<dbReference type="Proteomes" id="UP000812031">
    <property type="component" value="Unassembled WGS sequence"/>
</dbReference>
<keyword evidence="2" id="KW-0378">Hydrolase</keyword>
<evidence type="ECO:0000313" key="2">
    <source>
        <dbReference type="EMBL" id="MBW4361056.1"/>
    </source>
</evidence>
<feature type="domain" description="Type I restriction modification DNA specificity" evidence="1">
    <location>
        <begin position="8"/>
        <end position="184"/>
    </location>
</feature>
<dbReference type="PANTHER" id="PTHR43140:SF1">
    <property type="entry name" value="TYPE I RESTRICTION ENZYME ECOKI SPECIFICITY SUBUNIT"/>
    <property type="match status" value="1"/>
</dbReference>
<dbReference type="InterPro" id="IPR051212">
    <property type="entry name" value="Type-I_RE_S_subunit"/>
</dbReference>
<name>A0ABS6XWJ9_9FLAO</name>
<gene>
    <name evidence="2" type="ORF">KZH69_11225</name>
</gene>
<reference evidence="2 3" key="1">
    <citation type="submission" date="2021-07" db="EMBL/GenBank/DDBJ databases">
        <title>Flavobacterium sp. nov. isolated from sediment on the Taihu Lake.</title>
        <authorList>
            <person name="Qu J.-H."/>
        </authorList>
    </citation>
    <scope>NUCLEOTIDE SEQUENCE [LARGE SCALE GENOMIC DNA]</scope>
    <source>
        <strain evidence="2 3">NAS39</strain>
    </source>
</reference>